<evidence type="ECO:0000313" key="2">
    <source>
        <dbReference type="Proteomes" id="UP000224566"/>
    </source>
</evidence>
<dbReference type="EMBL" id="JX290549">
    <property type="protein sequence ID" value="AFQ22491.1"/>
    <property type="molecule type" value="Genomic_DNA"/>
</dbReference>
<dbReference type="Proteomes" id="UP000224566">
    <property type="component" value="Segment"/>
</dbReference>
<gene>
    <name evidence="1" type="ORF">PhiM1_06</name>
</gene>
<reference evidence="1 2" key="1">
    <citation type="journal article" date="2017" name="Appl. Environ. Microbiol.">
        <title>Bacteriophage PhiM1 of Pectobacterium evolves to escape two bifunctional Type III toxin-antitoxin and abortive infection systems through mutations in a single viral gene.</title>
        <authorList>
            <person name="Blower T.R."/>
            <person name="Chai R."/>
            <person name="Przybilski R."/>
            <person name="Chindhy S."/>
            <person name="Fang X."/>
            <person name="Kidman S.E."/>
            <person name="Tan H."/>
            <person name="Luisi B.F."/>
            <person name="Fineran P.C."/>
            <person name="Salmond G.P."/>
        </authorList>
    </citation>
    <scope>NUCLEOTIDE SEQUENCE [LARGE SCALE GENOMIC DNA]</scope>
</reference>
<accession>A0A1P7WFY9</accession>
<proteinExistence type="predicted"/>
<organism evidence="1 2">
    <name type="scientific">Pectobacterium phage PhiM1</name>
    <dbReference type="NCBI Taxonomy" id="1211386"/>
    <lineage>
        <taxon>Viruses</taxon>
        <taxon>Duplodnaviria</taxon>
        <taxon>Heunggongvirae</taxon>
        <taxon>Uroviricota</taxon>
        <taxon>Caudoviricetes</taxon>
        <taxon>Autographivirales</taxon>
        <taxon>Autoscriptoviridae</taxon>
        <taxon>Corkvirinae</taxon>
        <taxon>Phimunavirus</taxon>
        <taxon>Phimunavirus fM1</taxon>
    </lineage>
</organism>
<name>A0A1P7WFY9_9CAUD</name>
<keyword evidence="2" id="KW-1185">Reference proteome</keyword>
<sequence length="36" mass="3875">MHIPKSVIADAHAAYLAAKAELHPTAPERCYGLVKT</sequence>
<protein>
    <submittedName>
        <fullName evidence="1">Uncharacterized protein</fullName>
    </submittedName>
</protein>
<evidence type="ECO:0000313" key="1">
    <source>
        <dbReference type="EMBL" id="AFQ22491.1"/>
    </source>
</evidence>